<sequence>MHYEHPPPCPSSCGHCLAYDNIAKSPCSQPASSDSKWCTVHEELQAKLLKSYKRLTRAFEAFDDSQLPPNLEAISTSDDLPRLRLWSEAARSKWNLARRVVVARAEHHQQFYAGGDWGHAVFVESLNKQRSRMEELLCALDRRAYEITLSRSSASWILQEPSRPPFVCDDGAPRPASTKQTIETPPTPPSTPPSRSAKLPTPAKSPKTPSRSSRRNRATNAPVAPASPTSDIDDFFASLSPSSAHIDPYALLNRVRGYLVHPADLPPTVQPETWTSFIENVVRHVVLRVPRLANLALSALEAPTSVHELLDLLHARLANSDSRANGEAEVRSLWKGLKFAKSSAPTGVETKSSSFEAANEGLLGVEVLAHAIDTIFRNPTVTASAVEAGEAVPLLGGLYWRDSSRQEWPREGWELFYQLIGCAGCALIATRSLATWSSNRRLAALGHYPAWRDPTESPAERIFRLSGIVLCSSNASSAGKRVKRIEQKGVTGGKGKKTVFMEEWEVGWMYIKLPLDDPRSALILDKLASRPSQFAVVARRTAADEATHDSSGEGNVCRSTQRCTRCRELPLIRIRSGLSLAERKAARWTVSTCFPRDTVLSSMLKSSSPESRFHLAPCADSYDAIIVDSSPSTSPTHDSWSRFADSVAQAVLDAQGVESLAALTLREKDAAVARGEMVEGEWEQRQECAVRAKRDKRPRKVVYVCEENLTARRIFREE</sequence>
<dbReference type="EMBL" id="LCTV02000002">
    <property type="protein sequence ID" value="PRQ77045.1"/>
    <property type="molecule type" value="Genomic_DNA"/>
</dbReference>
<dbReference type="Proteomes" id="UP000199069">
    <property type="component" value="Unassembled WGS sequence"/>
</dbReference>
<dbReference type="EMBL" id="CWKI01000002">
    <property type="protein sequence ID" value="CTR05455.1"/>
    <property type="molecule type" value="Genomic_DNA"/>
</dbReference>
<evidence type="ECO:0000313" key="2">
    <source>
        <dbReference type="EMBL" id="CTR05455.1"/>
    </source>
</evidence>
<dbReference type="OrthoDB" id="10260712at2759"/>
<evidence type="ECO:0000256" key="1">
    <source>
        <dbReference type="SAM" id="MobiDB-lite"/>
    </source>
</evidence>
<name>A0A0K3CA94_RHOTO</name>
<feature type="region of interest" description="Disordered" evidence="1">
    <location>
        <begin position="162"/>
        <end position="227"/>
    </location>
</feature>
<accession>A0A0K3CA94</accession>
<organism evidence="2 4">
    <name type="scientific">Rhodotorula toruloides</name>
    <name type="common">Yeast</name>
    <name type="synonym">Rhodosporidium toruloides</name>
    <dbReference type="NCBI Taxonomy" id="5286"/>
    <lineage>
        <taxon>Eukaryota</taxon>
        <taxon>Fungi</taxon>
        <taxon>Dikarya</taxon>
        <taxon>Basidiomycota</taxon>
        <taxon>Pucciniomycotina</taxon>
        <taxon>Microbotryomycetes</taxon>
        <taxon>Sporidiobolales</taxon>
        <taxon>Sporidiobolaceae</taxon>
        <taxon>Rhodotorula</taxon>
    </lineage>
</organism>
<reference evidence="3 5" key="2">
    <citation type="journal article" date="2018" name="Elife">
        <title>Functional genomics of lipid metabolism in the oleaginous yeast Rhodosporidium toruloides.</title>
        <authorList>
            <person name="Coradetti S.T."/>
            <person name="Pinel D."/>
            <person name="Geiselman G."/>
            <person name="Ito M."/>
            <person name="Mondo S."/>
            <person name="Reilly M.C."/>
            <person name="Cheng Y.F."/>
            <person name="Bauer S."/>
            <person name="Grigoriev I."/>
            <person name="Gladden J.M."/>
            <person name="Simmons B.A."/>
            <person name="Brem R."/>
            <person name="Arkin A.P."/>
            <person name="Skerker J.M."/>
        </authorList>
    </citation>
    <scope>NUCLEOTIDE SEQUENCE [LARGE SCALE GENOMIC DNA]</scope>
    <source>
        <strain evidence="3 5">NBRC 0880</strain>
    </source>
</reference>
<dbReference type="AlphaFoldDB" id="A0A0K3CA94"/>
<gene>
    <name evidence="2" type="primary">FGENESH: predicted gene_2.485</name>
    <name evidence="3" type="ORF">AAT19DRAFT_12463</name>
    <name evidence="2" type="ORF">BN2166_0013160</name>
</gene>
<dbReference type="OMA" id="HASHAYK"/>
<protein>
    <submittedName>
        <fullName evidence="2">BY PROTMAP: gi|647394630|emb|CDR35863.1| RHTO0S01e08878g1_1 [Rhodosporidium toruloides]</fullName>
    </submittedName>
</protein>
<evidence type="ECO:0000313" key="5">
    <source>
        <dbReference type="Proteomes" id="UP000239560"/>
    </source>
</evidence>
<keyword evidence="4" id="KW-1185">Reference proteome</keyword>
<reference evidence="2 4" key="1">
    <citation type="submission" date="2015-07" db="EMBL/GenBank/DDBJ databases">
        <authorList>
            <person name="Cajimat M.N.B."/>
            <person name="Milazzo M.L."/>
            <person name="Fulhorst C.F."/>
        </authorList>
    </citation>
    <scope>NUCLEOTIDE SEQUENCE [LARGE SCALE GENOMIC DNA]</scope>
    <source>
        <strain evidence="2">Single colony</strain>
    </source>
</reference>
<dbReference type="STRING" id="5286.A0A0K3CA94"/>
<evidence type="ECO:0000313" key="4">
    <source>
        <dbReference type="Proteomes" id="UP000199069"/>
    </source>
</evidence>
<proteinExistence type="predicted"/>
<feature type="compositionally biased region" description="Low complexity" evidence="1">
    <location>
        <begin position="193"/>
        <end position="211"/>
    </location>
</feature>
<dbReference type="Proteomes" id="UP000239560">
    <property type="component" value="Unassembled WGS sequence"/>
</dbReference>
<evidence type="ECO:0000313" key="3">
    <source>
        <dbReference type="EMBL" id="PRQ77045.1"/>
    </source>
</evidence>